<keyword evidence="2" id="KW-1185">Reference proteome</keyword>
<proteinExistence type="predicted"/>
<evidence type="ECO:0000313" key="2">
    <source>
        <dbReference type="Proteomes" id="UP001217417"/>
    </source>
</evidence>
<organism evidence="1 2">
    <name type="scientific">Lipomyces tetrasporus</name>
    <dbReference type="NCBI Taxonomy" id="54092"/>
    <lineage>
        <taxon>Eukaryota</taxon>
        <taxon>Fungi</taxon>
        <taxon>Dikarya</taxon>
        <taxon>Ascomycota</taxon>
        <taxon>Saccharomycotina</taxon>
        <taxon>Lipomycetes</taxon>
        <taxon>Lipomycetales</taxon>
        <taxon>Lipomycetaceae</taxon>
        <taxon>Lipomyces</taxon>
    </lineage>
</organism>
<reference evidence="1" key="1">
    <citation type="submission" date="2023-03" db="EMBL/GenBank/DDBJ databases">
        <title>Near-Complete genome sequence of Lipomyces tetrasporous NRRL Y-64009, an oleaginous yeast capable of growing on lignocellulosic hydrolysates.</title>
        <authorList>
            <consortium name="Lawrence Berkeley National Laboratory"/>
            <person name="Jagtap S.S."/>
            <person name="Liu J.-J."/>
            <person name="Walukiewicz H.E."/>
            <person name="Pangilinan J."/>
            <person name="Lipzen A."/>
            <person name="Ahrendt S."/>
            <person name="Koriabine M."/>
            <person name="Cobaugh K."/>
            <person name="Salamov A."/>
            <person name="Yoshinaga Y."/>
            <person name="Ng V."/>
            <person name="Daum C."/>
            <person name="Grigoriev I.V."/>
            <person name="Slininger P.J."/>
            <person name="Dien B.S."/>
            <person name="Jin Y.-S."/>
            <person name="Rao C.V."/>
        </authorList>
    </citation>
    <scope>NUCLEOTIDE SEQUENCE</scope>
    <source>
        <strain evidence="1">NRRL Y-64009</strain>
    </source>
</reference>
<dbReference type="Proteomes" id="UP001217417">
    <property type="component" value="Unassembled WGS sequence"/>
</dbReference>
<evidence type="ECO:0000313" key="1">
    <source>
        <dbReference type="EMBL" id="KAJ8104129.1"/>
    </source>
</evidence>
<dbReference type="RefSeq" id="XP_056047579.1">
    <property type="nucleotide sequence ID" value="XM_056186391.1"/>
</dbReference>
<comment type="caution">
    <text evidence="1">The sequence shown here is derived from an EMBL/GenBank/DDBJ whole genome shotgun (WGS) entry which is preliminary data.</text>
</comment>
<dbReference type="EMBL" id="JARPMG010000001">
    <property type="protein sequence ID" value="KAJ8104129.1"/>
    <property type="molecule type" value="Genomic_DNA"/>
</dbReference>
<dbReference type="AlphaFoldDB" id="A0AAD7QZ78"/>
<accession>A0AAD7QZ78</accession>
<name>A0AAD7QZ78_9ASCO</name>
<sequence length="70" mass="7821">MDTKYNLNMEFLDSASTILSSIPALIKLHVRGAGQCFGVAVRFVYRAYEQKSPVWDGVLALLQNQLDTCL</sequence>
<dbReference type="GeneID" id="80881557"/>
<protein>
    <submittedName>
        <fullName evidence="1">Uncharacterized protein</fullName>
    </submittedName>
</protein>
<gene>
    <name evidence="1" type="ORF">POJ06DRAFT_243648</name>
</gene>